<keyword evidence="4" id="KW-1185">Reference proteome</keyword>
<proteinExistence type="predicted"/>
<evidence type="ECO:0000259" key="3">
    <source>
        <dbReference type="PROSITE" id="PS51670"/>
    </source>
</evidence>
<evidence type="ECO:0000256" key="2">
    <source>
        <dbReference type="SAM" id="MobiDB-lite"/>
    </source>
</evidence>
<feature type="disulfide bond" evidence="1">
    <location>
        <begin position="115"/>
        <end position="149"/>
    </location>
</feature>
<accession>A0A1I7XH76</accession>
<evidence type="ECO:0000256" key="1">
    <source>
        <dbReference type="PROSITE-ProRule" id="PRU01005"/>
    </source>
</evidence>
<dbReference type="PROSITE" id="PS51670">
    <property type="entry name" value="SHKT"/>
    <property type="match status" value="4"/>
</dbReference>
<reference evidence="5" key="1">
    <citation type="submission" date="2016-11" db="UniProtKB">
        <authorList>
            <consortium name="WormBaseParasite"/>
        </authorList>
    </citation>
    <scope>IDENTIFICATION</scope>
</reference>
<feature type="compositionally biased region" description="Polar residues" evidence="2">
    <location>
        <begin position="213"/>
        <end position="225"/>
    </location>
</feature>
<dbReference type="SMART" id="SM00254">
    <property type="entry name" value="ShKT"/>
    <property type="match status" value="4"/>
</dbReference>
<feature type="domain" description="ShKT" evidence="3">
    <location>
        <begin position="71"/>
        <end position="105"/>
    </location>
</feature>
<dbReference type="WBParaSite" id="Hba_16667">
    <property type="protein sequence ID" value="Hba_16667"/>
    <property type="gene ID" value="Hba_16667"/>
</dbReference>
<keyword evidence="1" id="KW-1015">Disulfide bond</keyword>
<evidence type="ECO:0000313" key="4">
    <source>
        <dbReference type="Proteomes" id="UP000095283"/>
    </source>
</evidence>
<dbReference type="InterPro" id="IPR003582">
    <property type="entry name" value="ShKT_dom"/>
</dbReference>
<feature type="disulfide bond" evidence="1">
    <location>
        <begin position="355"/>
        <end position="373"/>
    </location>
</feature>
<feature type="domain" description="ShKT" evidence="3">
    <location>
        <begin position="306"/>
        <end position="339"/>
    </location>
</feature>
<organism evidence="4 5">
    <name type="scientific">Heterorhabditis bacteriophora</name>
    <name type="common">Entomopathogenic nematode worm</name>
    <dbReference type="NCBI Taxonomy" id="37862"/>
    <lineage>
        <taxon>Eukaryota</taxon>
        <taxon>Metazoa</taxon>
        <taxon>Ecdysozoa</taxon>
        <taxon>Nematoda</taxon>
        <taxon>Chromadorea</taxon>
        <taxon>Rhabditida</taxon>
        <taxon>Rhabditina</taxon>
        <taxon>Rhabditomorpha</taxon>
        <taxon>Strongyloidea</taxon>
        <taxon>Heterorhabditidae</taxon>
        <taxon>Heterorhabditis</taxon>
    </lineage>
</organism>
<name>A0A1I7XH76_HETBA</name>
<sequence>MVYFSGFTNIDGLSNSYTDNLYGYAPSPKCNSSNPNGCNSTCPLSEIGGAPPPPLQLASVQSADVTEDETCVNLNQCCGPWSSRGECESNTAVLRVVCPASCGRCTPKRSLADACANRVTLCPLYVMQGKCKSNRDWMAENCRMACNLCKKTRAKSCPASTKRPKVVGSQAGGSQGGGLGAGAPNIASVSSAPNVGEYDGTGDDAKTYEDSGYQANDSQAATSDGSRYDAAGDDAKNYENIGSQTISSTTDAYSSKTIATTTEYLPNNLTSSSPLPKCQVSNPMKPKPGNNTNNLLNGPVRNHSVCLNSHFCCQKWSSSGKCNSDKDIMSHICRASCVCKIGNDPNRCADFIKNCLSYKKQGLCGVDYMKENCRLTCRSCFSLSQQEHMCATPVRNITQPVETGISY</sequence>
<feature type="disulfide bond" evidence="1">
    <location>
        <begin position="364"/>
        <end position="377"/>
    </location>
</feature>
<feature type="domain" description="ShKT" evidence="3">
    <location>
        <begin position="115"/>
        <end position="149"/>
    </location>
</feature>
<protein>
    <submittedName>
        <fullName evidence="5">ShTK domain protein</fullName>
    </submittedName>
</protein>
<dbReference type="Proteomes" id="UP000095283">
    <property type="component" value="Unplaced"/>
</dbReference>
<comment type="caution">
    <text evidence="1">Lacks conserved residue(s) required for the propagation of feature annotation.</text>
</comment>
<feature type="region of interest" description="Disordered" evidence="2">
    <location>
        <begin position="160"/>
        <end position="232"/>
    </location>
</feature>
<dbReference type="AlphaFoldDB" id="A0A1I7XH76"/>
<dbReference type="Pfam" id="PF01549">
    <property type="entry name" value="ShK"/>
    <property type="match status" value="4"/>
</dbReference>
<feature type="compositionally biased region" description="Gly residues" evidence="2">
    <location>
        <begin position="170"/>
        <end position="181"/>
    </location>
</feature>
<evidence type="ECO:0000313" key="5">
    <source>
        <dbReference type="WBParaSite" id="Hba_16667"/>
    </source>
</evidence>
<feature type="disulfide bond" evidence="1">
    <location>
        <begin position="71"/>
        <end position="105"/>
    </location>
</feature>
<feature type="domain" description="ShKT" evidence="3">
    <location>
        <begin position="348"/>
        <end position="380"/>
    </location>
</feature>